<protein>
    <submittedName>
        <fullName evidence="1">21777_t:CDS:1</fullName>
    </submittedName>
</protein>
<sequence length="75" mass="8557">MLSGDSYVTDPKMWTCSCPAYLNSSQGLEPVKKDELDEESELINKKNILIEDVEQNDETDEKLAEALQEYKKSND</sequence>
<evidence type="ECO:0000313" key="2">
    <source>
        <dbReference type="Proteomes" id="UP000789920"/>
    </source>
</evidence>
<comment type="caution">
    <text evidence="1">The sequence shown here is derived from an EMBL/GenBank/DDBJ whole genome shotgun (WGS) entry which is preliminary data.</text>
</comment>
<keyword evidence="2" id="KW-1185">Reference proteome</keyword>
<evidence type="ECO:0000313" key="1">
    <source>
        <dbReference type="EMBL" id="CAG8654921.1"/>
    </source>
</evidence>
<gene>
    <name evidence="1" type="ORF">RPERSI_LOCUS8036</name>
</gene>
<reference evidence="1" key="1">
    <citation type="submission" date="2021-06" db="EMBL/GenBank/DDBJ databases">
        <authorList>
            <person name="Kallberg Y."/>
            <person name="Tangrot J."/>
            <person name="Rosling A."/>
        </authorList>
    </citation>
    <scope>NUCLEOTIDE SEQUENCE</scope>
    <source>
        <strain evidence="1">MA461A</strain>
    </source>
</reference>
<dbReference type="EMBL" id="CAJVQC010014157">
    <property type="protein sequence ID" value="CAG8654921.1"/>
    <property type="molecule type" value="Genomic_DNA"/>
</dbReference>
<organism evidence="1 2">
    <name type="scientific">Racocetra persica</name>
    <dbReference type="NCBI Taxonomy" id="160502"/>
    <lineage>
        <taxon>Eukaryota</taxon>
        <taxon>Fungi</taxon>
        <taxon>Fungi incertae sedis</taxon>
        <taxon>Mucoromycota</taxon>
        <taxon>Glomeromycotina</taxon>
        <taxon>Glomeromycetes</taxon>
        <taxon>Diversisporales</taxon>
        <taxon>Gigasporaceae</taxon>
        <taxon>Racocetra</taxon>
    </lineage>
</organism>
<name>A0ACA9NMM5_9GLOM</name>
<accession>A0ACA9NMM5</accession>
<proteinExistence type="predicted"/>
<dbReference type="Proteomes" id="UP000789920">
    <property type="component" value="Unassembled WGS sequence"/>
</dbReference>